<evidence type="ECO:0000313" key="3">
    <source>
        <dbReference type="Proteomes" id="UP000298663"/>
    </source>
</evidence>
<reference evidence="2 3" key="1">
    <citation type="journal article" date="2015" name="Genome Biol.">
        <title>Comparative genomics of Steinernema reveals deeply conserved gene regulatory networks.</title>
        <authorList>
            <person name="Dillman A.R."/>
            <person name="Macchietto M."/>
            <person name="Porter C.F."/>
            <person name="Rogers A."/>
            <person name="Williams B."/>
            <person name="Antoshechkin I."/>
            <person name="Lee M.M."/>
            <person name="Goodwin Z."/>
            <person name="Lu X."/>
            <person name="Lewis E.E."/>
            <person name="Goodrich-Blair H."/>
            <person name="Stock S.P."/>
            <person name="Adams B.J."/>
            <person name="Sternberg P.W."/>
            <person name="Mortazavi A."/>
        </authorList>
    </citation>
    <scope>NUCLEOTIDE SEQUENCE [LARGE SCALE GENOMIC DNA]</scope>
    <source>
        <strain evidence="2 3">ALL</strain>
    </source>
</reference>
<feature type="signal peptide" evidence="1">
    <location>
        <begin position="1"/>
        <end position="19"/>
    </location>
</feature>
<accession>A0A4U5P146</accession>
<organism evidence="2 3">
    <name type="scientific">Steinernema carpocapsae</name>
    <name type="common">Entomopathogenic nematode</name>
    <dbReference type="NCBI Taxonomy" id="34508"/>
    <lineage>
        <taxon>Eukaryota</taxon>
        <taxon>Metazoa</taxon>
        <taxon>Ecdysozoa</taxon>
        <taxon>Nematoda</taxon>
        <taxon>Chromadorea</taxon>
        <taxon>Rhabditida</taxon>
        <taxon>Tylenchina</taxon>
        <taxon>Panagrolaimomorpha</taxon>
        <taxon>Strongyloidoidea</taxon>
        <taxon>Steinernematidae</taxon>
        <taxon>Steinernema</taxon>
    </lineage>
</organism>
<gene>
    <name evidence="2" type="ORF">L596_013751</name>
</gene>
<dbReference type="Proteomes" id="UP000298663">
    <property type="component" value="Unassembled WGS sequence"/>
</dbReference>
<sequence length="85" mass="9134">MALVYFLVILLSNITISSSQDMAGTTGFQNVISCIFAHCDVHHTCVTMACQQGECPKACICPPCILGICLNCRCPYCMPIKSVAS</sequence>
<dbReference type="AlphaFoldDB" id="A0A4U5P146"/>
<protein>
    <submittedName>
        <fullName evidence="2">Uncharacterized protein</fullName>
    </submittedName>
</protein>
<feature type="chain" id="PRO_5020547178" evidence="1">
    <location>
        <begin position="20"/>
        <end position="85"/>
    </location>
</feature>
<dbReference type="EMBL" id="AZBU02000003">
    <property type="protein sequence ID" value="TKR89686.1"/>
    <property type="molecule type" value="Genomic_DNA"/>
</dbReference>
<name>A0A4U5P146_STECR</name>
<comment type="caution">
    <text evidence="2">The sequence shown here is derived from an EMBL/GenBank/DDBJ whole genome shotgun (WGS) entry which is preliminary data.</text>
</comment>
<evidence type="ECO:0000313" key="2">
    <source>
        <dbReference type="EMBL" id="TKR89686.1"/>
    </source>
</evidence>
<evidence type="ECO:0000256" key="1">
    <source>
        <dbReference type="SAM" id="SignalP"/>
    </source>
</evidence>
<reference evidence="2 3" key="2">
    <citation type="journal article" date="2019" name="G3 (Bethesda)">
        <title>Hybrid Assembly of the Genome of the Entomopathogenic Nematode Steinernema carpocapsae Identifies the X-Chromosome.</title>
        <authorList>
            <person name="Serra L."/>
            <person name="Macchietto M."/>
            <person name="Macias-Munoz A."/>
            <person name="McGill C.J."/>
            <person name="Rodriguez I.M."/>
            <person name="Rodriguez B."/>
            <person name="Murad R."/>
            <person name="Mortazavi A."/>
        </authorList>
    </citation>
    <scope>NUCLEOTIDE SEQUENCE [LARGE SCALE GENOMIC DNA]</scope>
    <source>
        <strain evidence="2 3">ALL</strain>
    </source>
</reference>
<proteinExistence type="predicted"/>
<keyword evidence="1" id="KW-0732">Signal</keyword>
<keyword evidence="3" id="KW-1185">Reference proteome</keyword>